<proteinExistence type="predicted"/>
<organism evidence="2 3">
    <name type="scientific">Tanacetum coccineum</name>
    <dbReference type="NCBI Taxonomy" id="301880"/>
    <lineage>
        <taxon>Eukaryota</taxon>
        <taxon>Viridiplantae</taxon>
        <taxon>Streptophyta</taxon>
        <taxon>Embryophyta</taxon>
        <taxon>Tracheophyta</taxon>
        <taxon>Spermatophyta</taxon>
        <taxon>Magnoliopsida</taxon>
        <taxon>eudicotyledons</taxon>
        <taxon>Gunneridae</taxon>
        <taxon>Pentapetalae</taxon>
        <taxon>asterids</taxon>
        <taxon>campanulids</taxon>
        <taxon>Asterales</taxon>
        <taxon>Asteraceae</taxon>
        <taxon>Asteroideae</taxon>
        <taxon>Anthemideae</taxon>
        <taxon>Anthemidinae</taxon>
        <taxon>Tanacetum</taxon>
    </lineage>
</organism>
<sequence>MEKTYTWIKAREVATNGAPNDQRDNFEKSRKYSEDNDRGQKSRDMFSPYQGPNHGLLSSLSKSPREILATEKVAKTFEQPPRFPRRNTPGPWEKYRWKSVDSMTSLVGFSGEYSWPLGEVPLKITIGESLLTITKMLNLVIVRSDSPHNLLLGRTAMKQMWIVVSTIHGAIKFHMQKGICTLLSENSSQGPEKEQKIASNA</sequence>
<keyword evidence="3" id="KW-1185">Reference proteome</keyword>
<name>A0ABQ4XMF9_9ASTR</name>
<feature type="compositionally biased region" description="Basic and acidic residues" evidence="1">
    <location>
        <begin position="21"/>
        <end position="44"/>
    </location>
</feature>
<evidence type="ECO:0000313" key="3">
    <source>
        <dbReference type="Proteomes" id="UP001151760"/>
    </source>
</evidence>
<comment type="caution">
    <text evidence="2">The sequence shown here is derived from an EMBL/GenBank/DDBJ whole genome shotgun (WGS) entry which is preliminary data.</text>
</comment>
<reference evidence="2" key="2">
    <citation type="submission" date="2022-01" db="EMBL/GenBank/DDBJ databases">
        <authorList>
            <person name="Yamashiro T."/>
            <person name="Shiraishi A."/>
            <person name="Satake H."/>
            <person name="Nakayama K."/>
        </authorList>
    </citation>
    <scope>NUCLEOTIDE SEQUENCE</scope>
</reference>
<dbReference type="Proteomes" id="UP001151760">
    <property type="component" value="Unassembled WGS sequence"/>
</dbReference>
<accession>A0ABQ4XMF9</accession>
<feature type="region of interest" description="Disordered" evidence="1">
    <location>
        <begin position="1"/>
        <end position="61"/>
    </location>
</feature>
<gene>
    <name evidence="2" type="ORF">Tco_0681132</name>
</gene>
<reference evidence="2" key="1">
    <citation type="journal article" date="2022" name="Int. J. Mol. Sci.">
        <title>Draft Genome of Tanacetum Coccineum: Genomic Comparison of Closely Related Tanacetum-Family Plants.</title>
        <authorList>
            <person name="Yamashiro T."/>
            <person name="Shiraishi A."/>
            <person name="Nakayama K."/>
            <person name="Satake H."/>
        </authorList>
    </citation>
    <scope>NUCLEOTIDE SEQUENCE</scope>
</reference>
<evidence type="ECO:0000256" key="1">
    <source>
        <dbReference type="SAM" id="MobiDB-lite"/>
    </source>
</evidence>
<protein>
    <submittedName>
        <fullName evidence="2">Uncharacterized protein</fullName>
    </submittedName>
</protein>
<dbReference type="EMBL" id="BQNB010009657">
    <property type="protein sequence ID" value="GJS66568.1"/>
    <property type="molecule type" value="Genomic_DNA"/>
</dbReference>
<evidence type="ECO:0000313" key="2">
    <source>
        <dbReference type="EMBL" id="GJS66568.1"/>
    </source>
</evidence>